<dbReference type="FunFam" id="2.60.110.10:FF:000003">
    <property type="entry name" value="Thaumatin I"/>
    <property type="match status" value="1"/>
</dbReference>
<dbReference type="PROSITE" id="PS00316">
    <property type="entry name" value="THAUMATIN_1"/>
    <property type="match status" value="1"/>
</dbReference>
<keyword evidence="4" id="KW-0295">Fungicide</keyword>
<dbReference type="InterPro" id="IPR008576">
    <property type="entry name" value="MeTrfase_NTM1"/>
</dbReference>
<protein>
    <submittedName>
        <fullName evidence="10">Uncharacterized protein</fullName>
    </submittedName>
</protein>
<dbReference type="SUPFAM" id="SSF49870">
    <property type="entry name" value="Osmotin, thaumatin-like protein"/>
    <property type="match status" value="2"/>
</dbReference>
<dbReference type="SUPFAM" id="SSF53335">
    <property type="entry name" value="S-adenosyl-L-methionine-dependent methyltransferases"/>
    <property type="match status" value="1"/>
</dbReference>
<keyword evidence="5" id="KW-0489">Methyltransferase</keyword>
<dbReference type="PANTHER" id="PTHR31048">
    <property type="entry name" value="OS03G0233200 PROTEIN"/>
    <property type="match status" value="1"/>
</dbReference>
<evidence type="ECO:0000256" key="3">
    <source>
        <dbReference type="ARBA" id="ARBA00022529"/>
    </source>
</evidence>
<keyword evidence="9" id="KW-0732">Signal</keyword>
<dbReference type="EMBL" id="LR862139">
    <property type="protein sequence ID" value="CAD1819586.1"/>
    <property type="molecule type" value="Genomic_DNA"/>
</dbReference>
<proteinExistence type="inferred from homology"/>
<evidence type="ECO:0000256" key="8">
    <source>
        <dbReference type="ARBA" id="ARBA00023157"/>
    </source>
</evidence>
<organism evidence="10">
    <name type="scientific">Ananas comosus var. bracteatus</name>
    <name type="common">red pineapple</name>
    <dbReference type="NCBI Taxonomy" id="296719"/>
    <lineage>
        <taxon>Eukaryota</taxon>
        <taxon>Viridiplantae</taxon>
        <taxon>Streptophyta</taxon>
        <taxon>Embryophyta</taxon>
        <taxon>Tracheophyta</taxon>
        <taxon>Spermatophyta</taxon>
        <taxon>Magnoliopsida</taxon>
        <taxon>Liliopsida</taxon>
        <taxon>Poales</taxon>
        <taxon>Bromeliaceae</taxon>
        <taxon>Bromelioideae</taxon>
        <taxon>Ananas</taxon>
    </lineage>
</organism>
<evidence type="ECO:0000313" key="10">
    <source>
        <dbReference type="EMBL" id="CAD1819586.1"/>
    </source>
</evidence>
<comment type="similarity">
    <text evidence="1">Belongs to the methyltransferase superfamily. NTM1 family.</text>
</comment>
<dbReference type="GO" id="GO:0031640">
    <property type="term" value="P:killing of cells of another organism"/>
    <property type="evidence" value="ECO:0007669"/>
    <property type="project" value="UniProtKB-KW"/>
</dbReference>
<comment type="similarity">
    <text evidence="2">Belongs to the thaumatin family.</text>
</comment>
<dbReference type="GO" id="GO:0008276">
    <property type="term" value="F:protein methyltransferase activity"/>
    <property type="evidence" value="ECO:0007669"/>
    <property type="project" value="UniProtKB-ARBA"/>
</dbReference>
<feature type="signal peptide" evidence="9">
    <location>
        <begin position="1"/>
        <end position="20"/>
    </location>
</feature>
<reference evidence="10" key="1">
    <citation type="submission" date="2020-07" db="EMBL/GenBank/DDBJ databases">
        <authorList>
            <person name="Lin J."/>
        </authorList>
    </citation>
    <scope>NUCLEOTIDE SEQUENCE</scope>
</reference>
<feature type="chain" id="PRO_5027693673" evidence="9">
    <location>
        <begin position="21"/>
        <end position="496"/>
    </location>
</feature>
<keyword evidence="3" id="KW-0929">Antimicrobial</keyword>
<dbReference type="PROSITE" id="PS51367">
    <property type="entry name" value="THAUMATIN_2"/>
    <property type="match status" value="2"/>
</dbReference>
<sequence>MATQTTLPLLLLALVPLAAASTFNVVNRCSYTVWGAASPGGGAQLNPGQSWTFNVADGTTGGRVWARTGCSFDSNGNGHCQTGDCGGVLACTGYGQNPNTLAEYALNQSGGLDYFDISLVAGFNVPLSFKPTSNGCTSGPSCAADINVSCPAALRVPGGCDDPCTIFGTPEYCCPSGSSCNPTGYSEFFKGQCPQAFSYPDDYAGTTFTCPGNTNYQVVFCPQITDTTISIAGVEASVDGVLGGYGCVHDADVKGSEDCGSGIGRMTKNLLIRYFNEVDLVEPVSHFLEAAHESLAPTIDAGGDAHKAVNFYCIPLQDFTPEAGRYDVIWVQWCIGQLPDDDFVAFFKHAKPKCGNCNRRTRRQKCTGYGQDPNTLAEYSLDQWGLDYFDISLVAGFNVPLSFTPTSNGCTSGPSCAANINANCPPPLQVPGGCNNPCTIFGTPEYCCPSGSSCNPTQYSKYFKSQCPQAFSYPDDHDGTTFTCPGNTNYQVVFCP</sequence>
<evidence type="ECO:0000256" key="4">
    <source>
        <dbReference type="ARBA" id="ARBA00022577"/>
    </source>
</evidence>
<dbReference type="Pfam" id="PF00314">
    <property type="entry name" value="Thaumatin"/>
    <property type="match status" value="2"/>
</dbReference>
<dbReference type="InterPro" id="IPR037176">
    <property type="entry name" value="Osmotin/thaumatin-like_sf"/>
</dbReference>
<gene>
    <name evidence="10" type="ORF">CB5_LOCUS2797</name>
</gene>
<dbReference type="GO" id="GO:0050832">
    <property type="term" value="P:defense response to fungus"/>
    <property type="evidence" value="ECO:0007669"/>
    <property type="project" value="UniProtKB-KW"/>
</dbReference>
<keyword evidence="8" id="KW-1015">Disulfide bond</keyword>
<dbReference type="InterPro" id="IPR017949">
    <property type="entry name" value="Thaumatin_CS"/>
</dbReference>
<dbReference type="GO" id="GO:0032259">
    <property type="term" value="P:methylation"/>
    <property type="evidence" value="ECO:0007669"/>
    <property type="project" value="UniProtKB-KW"/>
</dbReference>
<name>A0A6V7NMR7_ANACO</name>
<dbReference type="Gene3D" id="3.40.50.150">
    <property type="entry name" value="Vaccinia Virus protein VP39"/>
    <property type="match status" value="1"/>
</dbReference>
<evidence type="ECO:0000256" key="2">
    <source>
        <dbReference type="ARBA" id="ARBA00010607"/>
    </source>
</evidence>
<accession>A0A6V7NMR7</accession>
<dbReference type="Gene3D" id="2.60.110.10">
    <property type="entry name" value="Thaumatin"/>
    <property type="match status" value="2"/>
</dbReference>
<dbReference type="Pfam" id="PF05891">
    <property type="entry name" value="Methyltransf_PK"/>
    <property type="match status" value="1"/>
</dbReference>
<evidence type="ECO:0000256" key="5">
    <source>
        <dbReference type="ARBA" id="ARBA00022603"/>
    </source>
</evidence>
<dbReference type="InterPro" id="IPR001938">
    <property type="entry name" value="Thaumatin"/>
</dbReference>
<evidence type="ECO:0000256" key="7">
    <source>
        <dbReference type="ARBA" id="ARBA00022691"/>
    </source>
</evidence>
<keyword evidence="6" id="KW-0808">Transferase</keyword>
<dbReference type="InterPro" id="IPR029063">
    <property type="entry name" value="SAM-dependent_MTases_sf"/>
</dbReference>
<dbReference type="AlphaFoldDB" id="A0A6V7NMR7"/>
<dbReference type="PRINTS" id="PR00347">
    <property type="entry name" value="THAUMATIN"/>
</dbReference>
<evidence type="ECO:0000256" key="9">
    <source>
        <dbReference type="SAM" id="SignalP"/>
    </source>
</evidence>
<evidence type="ECO:0000256" key="1">
    <source>
        <dbReference type="ARBA" id="ARBA00009059"/>
    </source>
</evidence>
<dbReference type="SMART" id="SM00205">
    <property type="entry name" value="THN"/>
    <property type="match status" value="2"/>
</dbReference>
<keyword evidence="7" id="KW-0949">S-adenosyl-L-methionine</keyword>
<evidence type="ECO:0000256" key="6">
    <source>
        <dbReference type="ARBA" id="ARBA00022679"/>
    </source>
</evidence>